<evidence type="ECO:0000313" key="4">
    <source>
        <dbReference type="Proteomes" id="UP000310458"/>
    </source>
</evidence>
<sequence length="165" mass="17977">MNQMESRMLRNGHVRFGGRPAETHPRQRGQGAAGRPFTTIDASLLDTAAADRMHRGHAVIEQVNAELKAGPLAHMPSGRFQANAAWLVTAVIAHNLLRALAAKIGGAMARMRALSLRSRIISIPARIAHHARRLILHLPTQWKWSEAFTKLWVTALGPPPAAAST</sequence>
<dbReference type="Proteomes" id="UP000310458">
    <property type="component" value="Unassembled WGS sequence"/>
</dbReference>
<dbReference type="AlphaFoldDB" id="A0A5R9BAB9"/>
<accession>A0A5R9BAB9</accession>
<dbReference type="InterPro" id="IPR025668">
    <property type="entry name" value="Tnp_DDE_dom"/>
</dbReference>
<dbReference type="EMBL" id="VAVZ01000043">
    <property type="protein sequence ID" value="TLP93593.1"/>
    <property type="molecule type" value="Genomic_DNA"/>
</dbReference>
<evidence type="ECO:0000259" key="2">
    <source>
        <dbReference type="Pfam" id="PF13701"/>
    </source>
</evidence>
<comment type="caution">
    <text evidence="3">The sequence shown here is derived from an EMBL/GenBank/DDBJ whole genome shotgun (WGS) entry which is preliminary data.</text>
</comment>
<proteinExistence type="predicted"/>
<reference evidence="3 4" key="1">
    <citation type="submission" date="2019-05" db="EMBL/GenBank/DDBJ databases">
        <title>Nesterenkonia sp. GY074 isolated from the Southern Atlantic Ocean.</title>
        <authorList>
            <person name="Zhang G."/>
        </authorList>
    </citation>
    <scope>NUCLEOTIDE SEQUENCE [LARGE SCALE GENOMIC DNA]</scope>
    <source>
        <strain evidence="3 4">GY074</strain>
    </source>
</reference>
<feature type="region of interest" description="Disordered" evidence="1">
    <location>
        <begin position="1"/>
        <end position="34"/>
    </location>
</feature>
<evidence type="ECO:0000313" key="3">
    <source>
        <dbReference type="EMBL" id="TLP93593.1"/>
    </source>
</evidence>
<organism evidence="3 4">
    <name type="scientific">Nesterenkonia salmonea</name>
    <dbReference type="NCBI Taxonomy" id="1804987"/>
    <lineage>
        <taxon>Bacteria</taxon>
        <taxon>Bacillati</taxon>
        <taxon>Actinomycetota</taxon>
        <taxon>Actinomycetes</taxon>
        <taxon>Micrococcales</taxon>
        <taxon>Micrococcaceae</taxon>
        <taxon>Nesterenkonia</taxon>
    </lineage>
</organism>
<evidence type="ECO:0000256" key="1">
    <source>
        <dbReference type="SAM" id="MobiDB-lite"/>
    </source>
</evidence>
<gene>
    <name evidence="3" type="ORF">FEF26_13220</name>
</gene>
<keyword evidence="4" id="KW-1185">Reference proteome</keyword>
<feature type="domain" description="Transposase DDE" evidence="2">
    <location>
        <begin position="59"/>
        <end position="151"/>
    </location>
</feature>
<protein>
    <recommendedName>
        <fullName evidence="2">Transposase DDE domain-containing protein</fullName>
    </recommendedName>
</protein>
<dbReference type="Pfam" id="PF13701">
    <property type="entry name" value="DDE_Tnp_1_4"/>
    <property type="match status" value="1"/>
</dbReference>
<name>A0A5R9BAB9_9MICC</name>
<dbReference type="OrthoDB" id="3718343at2"/>